<evidence type="ECO:0000313" key="6">
    <source>
        <dbReference type="Proteomes" id="UP000323567"/>
    </source>
</evidence>
<feature type="domain" description="FecR protein" evidence="2">
    <location>
        <begin position="123"/>
        <end position="217"/>
    </location>
</feature>
<evidence type="ECO:0000313" key="4">
    <source>
        <dbReference type="EMBL" id="KAA2376172.1"/>
    </source>
</evidence>
<evidence type="ECO:0000313" key="3">
    <source>
        <dbReference type="EMBL" id="KAA2371637.1"/>
    </source>
</evidence>
<comment type="caution">
    <text evidence="4">The sequence shown here is derived from an EMBL/GenBank/DDBJ whole genome shotgun (WGS) entry which is preliminary data.</text>
</comment>
<dbReference type="Gene3D" id="2.60.120.1440">
    <property type="match status" value="1"/>
</dbReference>
<protein>
    <submittedName>
        <fullName evidence="4">DUF4974 domain-containing protein</fullName>
    </submittedName>
</protein>
<keyword evidence="1" id="KW-1133">Transmembrane helix</keyword>
<proteinExistence type="predicted"/>
<dbReference type="AlphaFoldDB" id="A0A5B3GSL0"/>
<reference evidence="5 6" key="1">
    <citation type="journal article" date="2019" name="Nat. Med.">
        <title>A library of human gut bacterial isolates paired with longitudinal multiomics data enables mechanistic microbiome research.</title>
        <authorList>
            <person name="Poyet M."/>
            <person name="Groussin M."/>
            <person name="Gibbons S.M."/>
            <person name="Avila-Pacheco J."/>
            <person name="Jiang X."/>
            <person name="Kearney S.M."/>
            <person name="Perrotta A.R."/>
            <person name="Berdy B."/>
            <person name="Zhao S."/>
            <person name="Lieberman T.D."/>
            <person name="Swanson P.K."/>
            <person name="Smith M."/>
            <person name="Roesemann S."/>
            <person name="Alexander J.E."/>
            <person name="Rich S.A."/>
            <person name="Livny J."/>
            <person name="Vlamakis H."/>
            <person name="Clish C."/>
            <person name="Bullock K."/>
            <person name="Deik A."/>
            <person name="Scott J."/>
            <person name="Pierce K.A."/>
            <person name="Xavier R.J."/>
            <person name="Alm E.J."/>
        </authorList>
    </citation>
    <scope>NUCLEOTIDE SEQUENCE [LARGE SCALE GENOMIC DNA]</scope>
    <source>
        <strain evidence="4 5">BIOML-A1</strain>
        <strain evidence="3 6">BIOML-A2</strain>
    </source>
</reference>
<dbReference type="Pfam" id="PF04773">
    <property type="entry name" value="FecR"/>
    <property type="match status" value="1"/>
</dbReference>
<dbReference type="GeneID" id="92757161"/>
<dbReference type="RefSeq" id="WP_015546809.1">
    <property type="nucleotide sequence ID" value="NZ_CATXTW010000004.1"/>
</dbReference>
<keyword evidence="1" id="KW-0812">Transmembrane</keyword>
<sequence>MEEMKFDQEEMRRLAGRYFAGEIAAEEERELFRFVTSDAACRRQFAAWRLEWEAMPASDAATDRDWRRLRSRIRLQGSARSARPGRFAAVWRAAAAVAVVCATFFGARLYDRLLLERATERYTVTTKSGDRSTVCLPDGTQVRLNGSSTLTYPANFNATNRSVELSGAAYFDVSPDEKHRFEVKVGNCSVVVKGTKFDVTAYPDDSLITTTLLEGAVGFTAPRGETLLRPGESLTYDRFAETTAITHVNTAQYLAWIEGRIEFIDVTIVQLCESLSSLYGVEITLDDRLRADGTFITIRLSNQESLDSVLKALDLIVPVSVHRQGPSVRLSAK</sequence>
<evidence type="ECO:0000259" key="2">
    <source>
        <dbReference type="Pfam" id="PF04773"/>
    </source>
</evidence>
<dbReference type="PANTHER" id="PTHR30273:SF2">
    <property type="entry name" value="PROTEIN FECR"/>
    <property type="match status" value="1"/>
</dbReference>
<dbReference type="GO" id="GO:0016989">
    <property type="term" value="F:sigma factor antagonist activity"/>
    <property type="evidence" value="ECO:0007669"/>
    <property type="project" value="TreeGrafter"/>
</dbReference>
<accession>A0A5B3GSL0</accession>
<evidence type="ECO:0000256" key="1">
    <source>
        <dbReference type="SAM" id="Phobius"/>
    </source>
</evidence>
<dbReference type="EMBL" id="VVXK01000002">
    <property type="protein sequence ID" value="KAA2371637.1"/>
    <property type="molecule type" value="Genomic_DNA"/>
</dbReference>
<dbReference type="PIRSF" id="PIRSF018266">
    <property type="entry name" value="FecR"/>
    <property type="match status" value="1"/>
</dbReference>
<dbReference type="EMBL" id="VVXJ01000010">
    <property type="protein sequence ID" value="KAA2376172.1"/>
    <property type="molecule type" value="Genomic_DNA"/>
</dbReference>
<dbReference type="Proteomes" id="UP000322658">
    <property type="component" value="Unassembled WGS sequence"/>
</dbReference>
<dbReference type="InterPro" id="IPR012373">
    <property type="entry name" value="Ferrdict_sens_TM"/>
</dbReference>
<dbReference type="PANTHER" id="PTHR30273">
    <property type="entry name" value="PERIPLASMIC SIGNAL SENSOR AND SIGMA FACTOR ACTIVATOR FECR-RELATED"/>
    <property type="match status" value="1"/>
</dbReference>
<feature type="transmembrane region" description="Helical" evidence="1">
    <location>
        <begin position="89"/>
        <end position="110"/>
    </location>
</feature>
<evidence type="ECO:0000313" key="5">
    <source>
        <dbReference type="Proteomes" id="UP000322658"/>
    </source>
</evidence>
<dbReference type="InterPro" id="IPR006860">
    <property type="entry name" value="FecR"/>
</dbReference>
<dbReference type="Gene3D" id="3.55.50.30">
    <property type="match status" value="1"/>
</dbReference>
<organism evidence="4 5">
    <name type="scientific">Alistipes shahii</name>
    <dbReference type="NCBI Taxonomy" id="328814"/>
    <lineage>
        <taxon>Bacteria</taxon>
        <taxon>Pseudomonadati</taxon>
        <taxon>Bacteroidota</taxon>
        <taxon>Bacteroidia</taxon>
        <taxon>Bacteroidales</taxon>
        <taxon>Rikenellaceae</taxon>
        <taxon>Alistipes</taxon>
    </lineage>
</organism>
<gene>
    <name evidence="4" type="ORF">F2Y07_05810</name>
    <name evidence="3" type="ORF">F2Y13_02290</name>
</gene>
<dbReference type="Proteomes" id="UP000323567">
    <property type="component" value="Unassembled WGS sequence"/>
</dbReference>
<name>A0A5B3GSL0_9BACT</name>
<keyword evidence="1" id="KW-0472">Membrane</keyword>